<evidence type="ECO:0000256" key="1">
    <source>
        <dbReference type="SAM" id="MobiDB-lite"/>
    </source>
</evidence>
<proteinExistence type="predicted"/>
<evidence type="ECO:0000313" key="2">
    <source>
        <dbReference type="EMBL" id="KAH8030637.1"/>
    </source>
</evidence>
<keyword evidence="3" id="KW-1185">Reference proteome</keyword>
<name>A0A9J6E983_RHIMP</name>
<dbReference type="EMBL" id="JABSTU010000005">
    <property type="protein sequence ID" value="KAH8030637.1"/>
    <property type="molecule type" value="Genomic_DNA"/>
</dbReference>
<dbReference type="Proteomes" id="UP000821866">
    <property type="component" value="Chromosome 3"/>
</dbReference>
<reference evidence="2" key="1">
    <citation type="journal article" date="2020" name="Cell">
        <title>Large-Scale Comparative Analyses of Tick Genomes Elucidate Their Genetic Diversity and Vector Capacities.</title>
        <authorList>
            <consortium name="Tick Genome and Microbiome Consortium (TIGMIC)"/>
            <person name="Jia N."/>
            <person name="Wang J."/>
            <person name="Shi W."/>
            <person name="Du L."/>
            <person name="Sun Y."/>
            <person name="Zhan W."/>
            <person name="Jiang J.F."/>
            <person name="Wang Q."/>
            <person name="Zhang B."/>
            <person name="Ji P."/>
            <person name="Bell-Sakyi L."/>
            <person name="Cui X.M."/>
            <person name="Yuan T.T."/>
            <person name="Jiang B.G."/>
            <person name="Yang W.F."/>
            <person name="Lam T.T."/>
            <person name="Chang Q.C."/>
            <person name="Ding S.J."/>
            <person name="Wang X.J."/>
            <person name="Zhu J.G."/>
            <person name="Ruan X.D."/>
            <person name="Zhao L."/>
            <person name="Wei J.T."/>
            <person name="Ye R.Z."/>
            <person name="Que T.C."/>
            <person name="Du C.H."/>
            <person name="Zhou Y.H."/>
            <person name="Cheng J.X."/>
            <person name="Dai P.F."/>
            <person name="Guo W.B."/>
            <person name="Han X.H."/>
            <person name="Huang E.J."/>
            <person name="Li L.F."/>
            <person name="Wei W."/>
            <person name="Gao Y.C."/>
            <person name="Liu J.Z."/>
            <person name="Shao H.Z."/>
            <person name="Wang X."/>
            <person name="Wang C.C."/>
            <person name="Yang T.C."/>
            <person name="Huo Q.B."/>
            <person name="Li W."/>
            <person name="Chen H.Y."/>
            <person name="Chen S.E."/>
            <person name="Zhou L.G."/>
            <person name="Ni X.B."/>
            <person name="Tian J.H."/>
            <person name="Sheng Y."/>
            <person name="Liu T."/>
            <person name="Pan Y.S."/>
            <person name="Xia L.Y."/>
            <person name="Li J."/>
            <person name="Zhao F."/>
            <person name="Cao W.C."/>
        </authorList>
    </citation>
    <scope>NUCLEOTIDE SEQUENCE</scope>
    <source>
        <strain evidence="2">Rmic-2018</strain>
    </source>
</reference>
<reference evidence="2" key="2">
    <citation type="submission" date="2021-09" db="EMBL/GenBank/DDBJ databases">
        <authorList>
            <person name="Jia N."/>
            <person name="Wang J."/>
            <person name="Shi W."/>
            <person name="Du L."/>
            <person name="Sun Y."/>
            <person name="Zhan W."/>
            <person name="Jiang J."/>
            <person name="Wang Q."/>
            <person name="Zhang B."/>
            <person name="Ji P."/>
            <person name="Sakyi L.B."/>
            <person name="Cui X."/>
            <person name="Yuan T."/>
            <person name="Jiang B."/>
            <person name="Yang W."/>
            <person name="Lam T.T.-Y."/>
            <person name="Chang Q."/>
            <person name="Ding S."/>
            <person name="Wang X."/>
            <person name="Zhu J."/>
            <person name="Ruan X."/>
            <person name="Zhao L."/>
            <person name="Wei J."/>
            <person name="Que T."/>
            <person name="Du C."/>
            <person name="Cheng J."/>
            <person name="Dai P."/>
            <person name="Han X."/>
            <person name="Huang E."/>
            <person name="Gao Y."/>
            <person name="Liu J."/>
            <person name="Shao H."/>
            <person name="Ye R."/>
            <person name="Li L."/>
            <person name="Wei W."/>
            <person name="Wang X."/>
            <person name="Wang C."/>
            <person name="Huo Q."/>
            <person name="Li W."/>
            <person name="Guo W."/>
            <person name="Chen H."/>
            <person name="Chen S."/>
            <person name="Zhou L."/>
            <person name="Zhou L."/>
            <person name="Ni X."/>
            <person name="Tian J."/>
            <person name="Zhou Y."/>
            <person name="Sheng Y."/>
            <person name="Liu T."/>
            <person name="Pan Y."/>
            <person name="Xia L."/>
            <person name="Li J."/>
            <person name="Zhao F."/>
            <person name="Cao W."/>
        </authorList>
    </citation>
    <scope>NUCLEOTIDE SEQUENCE</scope>
    <source>
        <strain evidence="2">Rmic-2018</strain>
        <tissue evidence="2">Larvae</tissue>
    </source>
</reference>
<feature type="region of interest" description="Disordered" evidence="1">
    <location>
        <begin position="1"/>
        <end position="58"/>
    </location>
</feature>
<accession>A0A9J6E983</accession>
<gene>
    <name evidence="2" type="ORF">HPB51_010571</name>
</gene>
<dbReference type="AlphaFoldDB" id="A0A9J6E983"/>
<evidence type="ECO:0000313" key="3">
    <source>
        <dbReference type="Proteomes" id="UP000821866"/>
    </source>
</evidence>
<organism evidence="2 3">
    <name type="scientific">Rhipicephalus microplus</name>
    <name type="common">Cattle tick</name>
    <name type="synonym">Boophilus microplus</name>
    <dbReference type="NCBI Taxonomy" id="6941"/>
    <lineage>
        <taxon>Eukaryota</taxon>
        <taxon>Metazoa</taxon>
        <taxon>Ecdysozoa</taxon>
        <taxon>Arthropoda</taxon>
        <taxon>Chelicerata</taxon>
        <taxon>Arachnida</taxon>
        <taxon>Acari</taxon>
        <taxon>Parasitiformes</taxon>
        <taxon>Ixodida</taxon>
        <taxon>Ixodoidea</taxon>
        <taxon>Ixodidae</taxon>
        <taxon>Rhipicephalinae</taxon>
        <taxon>Rhipicephalus</taxon>
        <taxon>Boophilus</taxon>
    </lineage>
</organism>
<protein>
    <submittedName>
        <fullName evidence="2">Uncharacterized protein</fullName>
    </submittedName>
</protein>
<sequence>MALAQARPPVSATAKSRRGHDGRQMAPTLTPASRATARLVPATRARRRSASEVTPHYGPKKEKQRVVCFDVREVRGTSSAAAAMSSVQPSLCVPSPGVKFVVVIDHPNRPFFFLVLRTSRLAWITRALQSSAHLGITTLLLDTEGNQKGCVDSPARDLANNFPIFAGRKRETAPFSDCIIFWTRKQVSVVNRT</sequence>
<comment type="caution">
    <text evidence="2">The sequence shown here is derived from an EMBL/GenBank/DDBJ whole genome shotgun (WGS) entry which is preliminary data.</text>
</comment>